<evidence type="ECO:0000313" key="3">
    <source>
        <dbReference type="EMBL" id="TQV85048.1"/>
    </source>
</evidence>
<dbReference type="InterPro" id="IPR052516">
    <property type="entry name" value="N-heterocyclic_Hydroxylase"/>
</dbReference>
<dbReference type="PANTHER" id="PTHR47495:SF3">
    <property type="entry name" value="BLR6219 PROTEIN"/>
    <property type="match status" value="1"/>
</dbReference>
<evidence type="ECO:0000313" key="4">
    <source>
        <dbReference type="Proteomes" id="UP000315439"/>
    </source>
</evidence>
<gene>
    <name evidence="3" type="ORF">FLL46_21920</name>
</gene>
<feature type="domain" description="Aldehyde oxidase/xanthine dehydrogenase a/b hammerhead" evidence="2">
    <location>
        <begin position="232"/>
        <end position="321"/>
    </location>
</feature>
<dbReference type="GO" id="GO:0016491">
    <property type="term" value="F:oxidoreductase activity"/>
    <property type="evidence" value="ECO:0007669"/>
    <property type="project" value="InterPro"/>
</dbReference>
<dbReference type="SMART" id="SM01008">
    <property type="entry name" value="Ald_Xan_dh_C"/>
    <property type="match status" value="1"/>
</dbReference>
<dbReference type="InterPro" id="IPR008274">
    <property type="entry name" value="AldOxase/xan_DH_MoCoBD1"/>
</dbReference>
<name>A0A545U6E5_9GAMM</name>
<reference evidence="3 4" key="1">
    <citation type="submission" date="2019-07" db="EMBL/GenBank/DDBJ databases">
        <title>Draft genome for Aliikangiella sp. M105.</title>
        <authorList>
            <person name="Wang G."/>
        </authorList>
    </citation>
    <scope>NUCLEOTIDE SEQUENCE [LARGE SCALE GENOMIC DNA]</scope>
    <source>
        <strain evidence="3 4">M105</strain>
    </source>
</reference>
<dbReference type="InterPro" id="IPR046867">
    <property type="entry name" value="AldOxase/xan_DH_MoCoBD2"/>
</dbReference>
<sequence length="773" mass="84513">MINNIGEDLDKDWLIDEQLNDPTANETVIKNVSRRHFLKGLGIASSSMVLGIQLSPALAAAENNNEDLFSPDVFVSIATDGQVTIICHRSEMGQGIRSTLPLLVADELEADWKRVTVEQAIGDQKYGSQNTDGSRSVRKNYQKLKEAGAIARTMLQQAAAKTWKVKPSVVTIKNHAARLKDSTQSLDFSELVSIAATMPVPERSSLKLKTEKEQRYIGKDNIPLVDGKAFVTGRATFGFDVDIDDMKVAVIARPPVVFGKVKSFDARETLEVPGVIKIVELPAITPPAVFKMLGGIAVIADNTYAAIKGREKLKIEWDHGKNASYDSKAHEQVFKQALEKPSTVVRKRGDFNQAKTSANKVVEADYYVGGLIHAPMEPPAATARMTDDGVEVWTCTQTPQTAQNNVMGVLQIPKEKAASVEINVTLLGGGFGRKSKPDYVAEAAYLANQTKMPIKVLWTREDEVQHGYYHSPSYQKLAGTLDNNGKVTGWYHGMVNHPIGATFNPAAKTAGSADLGQGDMMYDVPNILVDLGDTDTFLRIGWVRSVTNINNAFAASSFVDELAHAAGKDPKDFLLSLIGKDQHVNFAKDSYKYGNYGEPLDKYPADTARLKRVIELVAEKSNWGKQLPKGHGMGIAAHRSFCSYVATVVEVSMDNGRVKLEAIHSAVDVGRALNPDRIRSQMEGSAIFSASLAFYGDITAKNGVVEQSNFHDYQMARMNQIPDIHTYIVESDELPTGIGEPGVPPFSPALCNAIFAATGERYRRLPLQQFGIV</sequence>
<keyword evidence="1" id="KW-0732">Signal</keyword>
<dbReference type="InterPro" id="IPR019546">
    <property type="entry name" value="TAT_signal_bac_arc"/>
</dbReference>
<comment type="caution">
    <text evidence="3">The sequence shown here is derived from an EMBL/GenBank/DDBJ whole genome shotgun (WGS) entry which is preliminary data.</text>
</comment>
<dbReference type="InterPro" id="IPR000674">
    <property type="entry name" value="Ald_Oxase/Xan_DH_a/b"/>
</dbReference>
<protein>
    <submittedName>
        <fullName evidence="3">Xanthine dehydrogenase family protein molybdopterin-binding subunit</fullName>
    </submittedName>
</protein>
<dbReference type="Proteomes" id="UP000315439">
    <property type="component" value="Unassembled WGS sequence"/>
</dbReference>
<dbReference type="Gene3D" id="3.30.365.10">
    <property type="entry name" value="Aldehyde oxidase/xanthine dehydrogenase, molybdopterin binding domain"/>
    <property type="match status" value="4"/>
</dbReference>
<dbReference type="InterPro" id="IPR037165">
    <property type="entry name" value="AldOxase/xan_DH_Mopterin-bd_sf"/>
</dbReference>
<accession>A0A545U6E5</accession>
<dbReference type="AlphaFoldDB" id="A0A545U6E5"/>
<dbReference type="Pfam" id="PF02738">
    <property type="entry name" value="MoCoBD_1"/>
    <property type="match status" value="1"/>
</dbReference>
<keyword evidence="4" id="KW-1185">Reference proteome</keyword>
<evidence type="ECO:0000256" key="1">
    <source>
        <dbReference type="ARBA" id="ARBA00022729"/>
    </source>
</evidence>
<dbReference type="SUPFAM" id="SSF56003">
    <property type="entry name" value="Molybdenum cofactor-binding domain"/>
    <property type="match status" value="2"/>
</dbReference>
<dbReference type="PANTHER" id="PTHR47495">
    <property type="entry name" value="ALDEHYDE DEHYDROGENASE"/>
    <property type="match status" value="1"/>
</dbReference>
<dbReference type="PIRSF" id="PIRSF036389">
    <property type="entry name" value="IOR_B"/>
    <property type="match status" value="1"/>
</dbReference>
<dbReference type="NCBIfam" id="TIGR01409">
    <property type="entry name" value="TAT_signal_seq"/>
    <property type="match status" value="1"/>
</dbReference>
<dbReference type="RefSeq" id="WP_142933732.1">
    <property type="nucleotide sequence ID" value="NZ_ML660169.1"/>
</dbReference>
<dbReference type="EMBL" id="VIKS01000013">
    <property type="protein sequence ID" value="TQV85048.1"/>
    <property type="molecule type" value="Genomic_DNA"/>
</dbReference>
<dbReference type="InterPro" id="IPR012368">
    <property type="entry name" value="OxRdtase_Mopterin-bd_su_IorB"/>
</dbReference>
<dbReference type="OrthoDB" id="9767994at2"/>
<proteinExistence type="predicted"/>
<evidence type="ECO:0000259" key="2">
    <source>
        <dbReference type="SMART" id="SM01008"/>
    </source>
</evidence>
<dbReference type="Gene3D" id="3.90.1170.50">
    <property type="entry name" value="Aldehyde oxidase/xanthine dehydrogenase, a/b hammerhead"/>
    <property type="match status" value="1"/>
</dbReference>
<dbReference type="InterPro" id="IPR006311">
    <property type="entry name" value="TAT_signal"/>
</dbReference>
<organism evidence="3 4">
    <name type="scientific">Aliikangiella coralliicola</name>
    <dbReference type="NCBI Taxonomy" id="2592383"/>
    <lineage>
        <taxon>Bacteria</taxon>
        <taxon>Pseudomonadati</taxon>
        <taxon>Pseudomonadota</taxon>
        <taxon>Gammaproteobacteria</taxon>
        <taxon>Oceanospirillales</taxon>
        <taxon>Pleioneaceae</taxon>
        <taxon>Aliikangiella</taxon>
    </lineage>
</organism>
<dbReference type="PROSITE" id="PS51318">
    <property type="entry name" value="TAT"/>
    <property type="match status" value="1"/>
</dbReference>
<dbReference type="Pfam" id="PF20256">
    <property type="entry name" value="MoCoBD_2"/>
    <property type="match status" value="2"/>
</dbReference>